<evidence type="ECO:0000313" key="2">
    <source>
        <dbReference type="EMBL" id="RIB01932.1"/>
    </source>
</evidence>
<protein>
    <submittedName>
        <fullName evidence="2">Uncharacterized protein</fullName>
    </submittedName>
</protein>
<keyword evidence="3" id="KW-1185">Reference proteome</keyword>
<reference evidence="2 3" key="1">
    <citation type="submission" date="2018-06" db="EMBL/GenBank/DDBJ databases">
        <title>Comparative genomics reveals the genomic features of Rhizophagus irregularis, R. cerebriforme, R. diaphanum and Gigaspora rosea, and their symbiotic lifestyle signature.</title>
        <authorList>
            <person name="Morin E."/>
            <person name="San Clemente H."/>
            <person name="Chen E.C.H."/>
            <person name="De La Providencia I."/>
            <person name="Hainaut M."/>
            <person name="Kuo A."/>
            <person name="Kohler A."/>
            <person name="Murat C."/>
            <person name="Tang N."/>
            <person name="Roy S."/>
            <person name="Loubradou J."/>
            <person name="Henrissat B."/>
            <person name="Grigoriev I.V."/>
            <person name="Corradi N."/>
            <person name="Roux C."/>
            <person name="Martin F.M."/>
        </authorList>
    </citation>
    <scope>NUCLEOTIDE SEQUENCE [LARGE SCALE GENOMIC DNA]</scope>
    <source>
        <strain evidence="2 3">DAOM 194757</strain>
    </source>
</reference>
<dbReference type="OrthoDB" id="2362024at2759"/>
<organism evidence="2 3">
    <name type="scientific">Gigaspora rosea</name>
    <dbReference type="NCBI Taxonomy" id="44941"/>
    <lineage>
        <taxon>Eukaryota</taxon>
        <taxon>Fungi</taxon>
        <taxon>Fungi incertae sedis</taxon>
        <taxon>Mucoromycota</taxon>
        <taxon>Glomeromycotina</taxon>
        <taxon>Glomeromycetes</taxon>
        <taxon>Diversisporales</taxon>
        <taxon>Gigasporaceae</taxon>
        <taxon>Gigaspora</taxon>
    </lineage>
</organism>
<feature type="signal peptide" evidence="1">
    <location>
        <begin position="1"/>
        <end position="25"/>
    </location>
</feature>
<sequence>MSKFQAKKFFSIMLFVMLFFVFTNAVSINLKKRNDPFPSITPIAQGQPCGGVGDDGLCATGICRIKAEDTGKCQISDEREIDEPCPLTAACKAGLECGKDGFCQSKAADIGAPTQASATPAPTSINA</sequence>
<dbReference type="EMBL" id="QKWP01002877">
    <property type="protein sequence ID" value="RIB01932.1"/>
    <property type="molecule type" value="Genomic_DNA"/>
</dbReference>
<comment type="caution">
    <text evidence="2">The sequence shown here is derived from an EMBL/GenBank/DDBJ whole genome shotgun (WGS) entry which is preliminary data.</text>
</comment>
<accession>A0A397TUX3</accession>
<gene>
    <name evidence="2" type="ORF">C2G38_2126424</name>
</gene>
<dbReference type="AlphaFoldDB" id="A0A397TUX3"/>
<feature type="chain" id="PRO_5017328697" evidence="1">
    <location>
        <begin position="26"/>
        <end position="127"/>
    </location>
</feature>
<proteinExistence type="predicted"/>
<keyword evidence="1" id="KW-0732">Signal</keyword>
<evidence type="ECO:0000256" key="1">
    <source>
        <dbReference type="SAM" id="SignalP"/>
    </source>
</evidence>
<evidence type="ECO:0000313" key="3">
    <source>
        <dbReference type="Proteomes" id="UP000266673"/>
    </source>
</evidence>
<name>A0A397TUX3_9GLOM</name>
<dbReference type="Proteomes" id="UP000266673">
    <property type="component" value="Unassembled WGS sequence"/>
</dbReference>